<keyword evidence="2" id="KW-1185">Reference proteome</keyword>
<protein>
    <submittedName>
        <fullName evidence="3">Fungal_trans domain-containing protein</fullName>
    </submittedName>
</protein>
<reference evidence="3" key="1">
    <citation type="submission" date="2016-06" db="UniProtKB">
        <authorList>
            <consortium name="WormBaseParasite"/>
        </authorList>
    </citation>
    <scope>IDENTIFICATION</scope>
</reference>
<dbReference type="OrthoDB" id="6242531at2759"/>
<dbReference type="AlphaFoldDB" id="A0A183B885"/>
<reference evidence="1 2" key="2">
    <citation type="submission" date="2018-11" db="EMBL/GenBank/DDBJ databases">
        <authorList>
            <consortium name="Pathogen Informatics"/>
        </authorList>
    </citation>
    <scope>NUCLEOTIDE SEQUENCE [LARGE SCALE GENOMIC DNA]</scope>
    <source>
        <strain evidence="1 2">Egypt</strain>
    </source>
</reference>
<dbReference type="Proteomes" id="UP000272942">
    <property type="component" value="Unassembled WGS sequence"/>
</dbReference>
<evidence type="ECO:0000313" key="1">
    <source>
        <dbReference type="EMBL" id="VDP92692.1"/>
    </source>
</evidence>
<gene>
    <name evidence="1" type="ORF">ECPE_LOCUS15420</name>
</gene>
<evidence type="ECO:0000313" key="2">
    <source>
        <dbReference type="Proteomes" id="UP000272942"/>
    </source>
</evidence>
<evidence type="ECO:0000313" key="3">
    <source>
        <dbReference type="WBParaSite" id="ECPE_0001546001-mRNA-1"/>
    </source>
</evidence>
<sequence length="341" mass="38774">MVSYTRDLHILIARTTAFIDERCQNVFGQIDLDKYYPGLNGNASLIHGDHKRSDESVRLPKLRSDHTLVSTDHVNLVPPNEEEISLLRLLSLLEHHVEPSSKLLEDFLSDASKWMQHLIDWFAAPNRFVALAQFILCPTTRNRLIEQLTSFNRVMILQLAQAVVITPHWTFKSAVEWDKQSTTGTKPSFNLHNSLPYTLLNYLDTIASIDQSGLCKLLAAPIVKLIARKRIHMYEQCTFPDMDPGRSANTSSLLFVFLTVRAYGLTQLCHRVVDFIKNSPELIDGSLKDLILTRSPDVFTLRTWSATSRAFYAIRIEKVGKQSYAAQLTVVLMWNAAPHID</sequence>
<accession>A0A183B885</accession>
<dbReference type="WBParaSite" id="ECPE_0001546001-mRNA-1">
    <property type="protein sequence ID" value="ECPE_0001546001-mRNA-1"/>
    <property type="gene ID" value="ECPE_0001546001"/>
</dbReference>
<name>A0A183B885_9TREM</name>
<dbReference type="EMBL" id="UZAN01060471">
    <property type="protein sequence ID" value="VDP92692.1"/>
    <property type="molecule type" value="Genomic_DNA"/>
</dbReference>
<organism evidence="3">
    <name type="scientific">Echinostoma caproni</name>
    <dbReference type="NCBI Taxonomy" id="27848"/>
    <lineage>
        <taxon>Eukaryota</taxon>
        <taxon>Metazoa</taxon>
        <taxon>Spiralia</taxon>
        <taxon>Lophotrochozoa</taxon>
        <taxon>Platyhelminthes</taxon>
        <taxon>Trematoda</taxon>
        <taxon>Digenea</taxon>
        <taxon>Plagiorchiida</taxon>
        <taxon>Echinostomata</taxon>
        <taxon>Echinostomatoidea</taxon>
        <taxon>Echinostomatidae</taxon>
        <taxon>Echinostoma</taxon>
    </lineage>
</organism>
<proteinExistence type="predicted"/>